<dbReference type="PANTHER" id="PTHR38790:SF4">
    <property type="entry name" value="2EXR DOMAIN-CONTAINING PROTEIN"/>
    <property type="match status" value="1"/>
</dbReference>
<evidence type="ECO:0000313" key="2">
    <source>
        <dbReference type="Proteomes" id="UP001610335"/>
    </source>
</evidence>
<reference evidence="1 2" key="1">
    <citation type="submission" date="2024-07" db="EMBL/GenBank/DDBJ databases">
        <title>Section-level genome sequencing and comparative genomics of Aspergillus sections Usti and Cavernicolus.</title>
        <authorList>
            <consortium name="Lawrence Berkeley National Laboratory"/>
            <person name="Nybo J.L."/>
            <person name="Vesth T.C."/>
            <person name="Theobald S."/>
            <person name="Frisvad J.C."/>
            <person name="Larsen T.O."/>
            <person name="Kjaerboelling I."/>
            <person name="Rothschild-Mancinelli K."/>
            <person name="Lyhne E.K."/>
            <person name="Kogle M.E."/>
            <person name="Barry K."/>
            <person name="Clum A."/>
            <person name="Na H."/>
            <person name="Ledsgaard L."/>
            <person name="Lin J."/>
            <person name="Lipzen A."/>
            <person name="Kuo A."/>
            <person name="Riley R."/>
            <person name="Mondo S."/>
            <person name="LaButti K."/>
            <person name="Haridas S."/>
            <person name="Pangalinan J."/>
            <person name="Salamov A.A."/>
            <person name="Simmons B.A."/>
            <person name="Magnuson J.K."/>
            <person name="Chen J."/>
            <person name="Drula E."/>
            <person name="Henrissat B."/>
            <person name="Wiebenga A."/>
            <person name="Lubbers R.J."/>
            <person name="Gomes A.C."/>
            <person name="Makela M.R."/>
            <person name="Stajich J."/>
            <person name="Grigoriev I.V."/>
            <person name="Mortensen U.H."/>
            <person name="De vries R.P."/>
            <person name="Baker S.E."/>
            <person name="Andersen M.R."/>
        </authorList>
    </citation>
    <scope>NUCLEOTIDE SEQUENCE [LARGE SCALE GENOMIC DNA]</scope>
    <source>
        <strain evidence="1 2">CBS 600.67</strain>
    </source>
</reference>
<comment type="caution">
    <text evidence="1">The sequence shown here is derived from an EMBL/GenBank/DDBJ whole genome shotgun (WGS) entry which is preliminary data.</text>
</comment>
<dbReference type="Proteomes" id="UP001610335">
    <property type="component" value="Unassembled WGS sequence"/>
</dbReference>
<accession>A0ABR4IY12</accession>
<proteinExistence type="predicted"/>
<dbReference type="EMBL" id="JBFXLS010000008">
    <property type="protein sequence ID" value="KAL2831718.1"/>
    <property type="molecule type" value="Genomic_DNA"/>
</dbReference>
<name>A0ABR4IY12_9EURO</name>
<evidence type="ECO:0008006" key="3">
    <source>
        <dbReference type="Google" id="ProtNLM"/>
    </source>
</evidence>
<protein>
    <recommendedName>
        <fullName evidence="3">F-box domain protein</fullName>
    </recommendedName>
</protein>
<keyword evidence="2" id="KW-1185">Reference proteome</keyword>
<gene>
    <name evidence="1" type="ORF">BDW59DRAFT_157683</name>
</gene>
<evidence type="ECO:0000313" key="1">
    <source>
        <dbReference type="EMBL" id="KAL2831718.1"/>
    </source>
</evidence>
<organism evidence="1 2">
    <name type="scientific">Aspergillus cavernicola</name>
    <dbReference type="NCBI Taxonomy" id="176166"/>
    <lineage>
        <taxon>Eukaryota</taxon>
        <taxon>Fungi</taxon>
        <taxon>Dikarya</taxon>
        <taxon>Ascomycota</taxon>
        <taxon>Pezizomycotina</taxon>
        <taxon>Eurotiomycetes</taxon>
        <taxon>Eurotiomycetidae</taxon>
        <taxon>Eurotiales</taxon>
        <taxon>Aspergillaceae</taxon>
        <taxon>Aspergillus</taxon>
        <taxon>Aspergillus subgen. Nidulantes</taxon>
    </lineage>
</organism>
<sequence length="376" mass="44263">MPPRKRHQPDSTTEELFAVSKRTRRGAVNIEDERGLYKVLQRKGFSFRLLDLPFEVRQLIYRFALGYRTIHVEYFRKVHPEYYQVHWHYWKYFVCKCDVATSAPRSEYAVGEIWAGENEPDNFKGGKNAKAAEWRHTVPACEFKDFDHRDVSIKMWRPRDQTIKEREKLHLNLLRANKQVYSEAKDIPYVLNIFAFQDVKAFKRFISNETGLLATQLGLIRNIVIHIQPQTTETARWNRWLVEEPGALDALKGLRKLQIVVENPNPRRVDLNTMVEDWTELCLVYGFLVFAKLGIREVSVDVSLCQAERKIWRNLGEKELAIAREGEKDAVAYARMLEAKLLRPWSEEIRLEMKTLREQSKVDMGDRYLRFDDGGI</sequence>
<dbReference type="PANTHER" id="PTHR38790">
    <property type="entry name" value="2EXR DOMAIN-CONTAINING PROTEIN-RELATED"/>
    <property type="match status" value="1"/>
</dbReference>